<evidence type="ECO:0000313" key="1">
    <source>
        <dbReference type="EMBL" id="ABJ88607.1"/>
    </source>
</evidence>
<accession>Q01P13</accession>
<evidence type="ECO:0008006" key="2">
    <source>
        <dbReference type="Google" id="ProtNLM"/>
    </source>
</evidence>
<dbReference type="OrthoDB" id="9806250at2"/>
<dbReference type="InParanoid" id="Q01P13"/>
<dbReference type="EMBL" id="CP000473">
    <property type="protein sequence ID" value="ABJ88607.1"/>
    <property type="molecule type" value="Genomic_DNA"/>
</dbReference>
<dbReference type="Pfam" id="PF04338">
    <property type="entry name" value="DUF481"/>
    <property type="match status" value="1"/>
</dbReference>
<dbReference type="eggNOG" id="COG3137">
    <property type="taxonomic scope" value="Bacteria"/>
</dbReference>
<dbReference type="InterPro" id="IPR007433">
    <property type="entry name" value="DUF481"/>
</dbReference>
<gene>
    <name evidence="1" type="ordered locus">Acid_7708</name>
</gene>
<reference evidence="1" key="1">
    <citation type="submission" date="2006-10" db="EMBL/GenBank/DDBJ databases">
        <title>Complete sequence of Solibacter usitatus Ellin6076.</title>
        <authorList>
            <consortium name="US DOE Joint Genome Institute"/>
            <person name="Copeland A."/>
            <person name="Lucas S."/>
            <person name="Lapidus A."/>
            <person name="Barry K."/>
            <person name="Detter J.C."/>
            <person name="Glavina del Rio T."/>
            <person name="Hammon N."/>
            <person name="Israni S."/>
            <person name="Dalin E."/>
            <person name="Tice H."/>
            <person name="Pitluck S."/>
            <person name="Thompson L.S."/>
            <person name="Brettin T."/>
            <person name="Bruce D."/>
            <person name="Han C."/>
            <person name="Tapia R."/>
            <person name="Gilna P."/>
            <person name="Schmutz J."/>
            <person name="Larimer F."/>
            <person name="Land M."/>
            <person name="Hauser L."/>
            <person name="Kyrpides N."/>
            <person name="Mikhailova N."/>
            <person name="Janssen P.H."/>
            <person name="Kuske C.R."/>
            <person name="Richardson P."/>
        </authorList>
    </citation>
    <scope>NUCLEOTIDE SEQUENCE</scope>
    <source>
        <strain evidence="1">Ellin6076</strain>
    </source>
</reference>
<name>Q01P13_SOLUE</name>
<dbReference type="KEGG" id="sus:Acid_7708"/>
<proteinExistence type="predicted"/>
<protein>
    <recommendedName>
        <fullName evidence="2">DUF481 domain-containing protein</fullName>
    </recommendedName>
</protein>
<sequence length="352" mass="37770" precursor="true">MSSRTWVVGLLGMALAMPLAGRDKTDVIILNNGDRLTGEIKSLSSGVLYVSLDYVDGTIAVGWSKVVELKSTQLFLVRTAKGDAHTGTLRGSAAPGGPVVIEVAEDKGGKVDLPSSSIVELDETSPKFLERFSGEIDASALQSKGNDSVQFSGASQIDYRRQRWAILSNINSNITASSGDTPSSRNQLRLTGFHYIGTGNWFYAGVGNALQSTVQRIAIQGNVGAGIGVFLRNSNSVRFSVIGGLAWQATDYNVPNIFATQKVVAGLAVVDLNVFKFKKTSLSFTTSVFPAISNPDRGRIYCDTNAAYAVKIATNFWWTLSFYGSWDTRPPPHLSGSDYGSSLGLSWKFGGR</sequence>
<dbReference type="HOGENOM" id="CLU_070301_0_0_0"/>
<dbReference type="STRING" id="234267.Acid_7708"/>
<organism evidence="1">
    <name type="scientific">Solibacter usitatus (strain Ellin6076)</name>
    <dbReference type="NCBI Taxonomy" id="234267"/>
    <lineage>
        <taxon>Bacteria</taxon>
        <taxon>Pseudomonadati</taxon>
        <taxon>Acidobacteriota</taxon>
        <taxon>Terriglobia</taxon>
        <taxon>Bryobacterales</taxon>
        <taxon>Solibacteraceae</taxon>
        <taxon>Candidatus Solibacter</taxon>
    </lineage>
</organism>
<dbReference type="AlphaFoldDB" id="Q01P13"/>